<dbReference type="Gene3D" id="3.40.30.10">
    <property type="entry name" value="Glutaredoxin"/>
    <property type="match status" value="1"/>
</dbReference>
<reference evidence="1 2" key="1">
    <citation type="submission" date="2018-12" db="EMBL/GenBank/DDBJ databases">
        <authorList>
            <consortium name="Pathogen Informatics"/>
        </authorList>
    </citation>
    <scope>NUCLEOTIDE SEQUENCE [LARGE SCALE GENOMIC DNA]</scope>
    <source>
        <strain evidence="1 2">NCTC13354</strain>
    </source>
</reference>
<sequence>MRARESLALASVGSISHNGGMSEKVSFWFDPSCPWTWITSRWLVDVARQRDLDVTWKPFSLFELNRDQELPEKYRAHIDKIRNWGRISMAVAVEAPDKLGDFYTAIGTRAHNDGEPQTNETILAALADVGLDAKLLEQAEAGQYDDAVAASTQEALDLVGDDVGVPIIQAGGTAFFGPVMSPAPKGEAALKAWDGTLALAQTKGFFELKRSRDVGPIFD</sequence>
<keyword evidence="2" id="KW-1185">Reference proteome</keyword>
<organism evidence="1 2">
    <name type="scientific">Trueperella bialowiezensis</name>
    <dbReference type="NCBI Taxonomy" id="312285"/>
    <lineage>
        <taxon>Bacteria</taxon>
        <taxon>Bacillati</taxon>
        <taxon>Actinomycetota</taxon>
        <taxon>Actinomycetes</taxon>
        <taxon>Actinomycetales</taxon>
        <taxon>Actinomycetaceae</taxon>
        <taxon>Trueperella</taxon>
    </lineage>
</organism>
<dbReference type="InterPro" id="IPR036249">
    <property type="entry name" value="Thioredoxin-like_sf"/>
</dbReference>
<dbReference type="SUPFAM" id="SSF52833">
    <property type="entry name" value="Thioredoxin-like"/>
    <property type="match status" value="1"/>
</dbReference>
<dbReference type="InterPro" id="IPR053977">
    <property type="entry name" value="Rv2466c-like"/>
</dbReference>
<accession>A0A3S4YX27</accession>
<evidence type="ECO:0000313" key="2">
    <source>
        <dbReference type="Proteomes" id="UP000269542"/>
    </source>
</evidence>
<dbReference type="Proteomes" id="UP000269542">
    <property type="component" value="Chromosome"/>
</dbReference>
<gene>
    <name evidence="1" type="ORF">NCTC13354_00424</name>
</gene>
<evidence type="ECO:0000313" key="1">
    <source>
        <dbReference type="EMBL" id="VEI12733.1"/>
    </source>
</evidence>
<dbReference type="Pfam" id="PF22234">
    <property type="entry name" value="Rv2466c-like"/>
    <property type="match status" value="1"/>
</dbReference>
<protein>
    <submittedName>
        <fullName evidence="1">DSBA-like thioredoxin domain</fullName>
    </submittedName>
</protein>
<proteinExistence type="predicted"/>
<dbReference type="KEGG" id="tbw:NCTC13354_00424"/>
<dbReference type="EMBL" id="LR134476">
    <property type="protein sequence ID" value="VEI12733.1"/>
    <property type="molecule type" value="Genomic_DNA"/>
</dbReference>
<dbReference type="AlphaFoldDB" id="A0A3S4YX27"/>
<name>A0A3S4YX27_9ACTO</name>